<evidence type="ECO:0000256" key="2">
    <source>
        <dbReference type="ARBA" id="ARBA00022917"/>
    </source>
</evidence>
<dbReference type="SMART" id="SM00654">
    <property type="entry name" value="eIF6"/>
    <property type="match status" value="1"/>
</dbReference>
<dbReference type="GO" id="GO:0043022">
    <property type="term" value="F:ribosome binding"/>
    <property type="evidence" value="ECO:0007669"/>
    <property type="project" value="InterPro"/>
</dbReference>
<dbReference type="SUPFAM" id="SSF55920">
    <property type="entry name" value="Creatinase/aminopeptidase"/>
    <property type="match status" value="1"/>
</dbReference>
<sequence>QELQHLRNSLPDSVQIQRIEERLSALGNVIACNDYVALVHPDVDKETQEIIRDVLEVEVFTQTIAGNVLVGSYCAISNQGGLVHPRTTIQDQDELSSLLQVPLVAGTINRGSDVVGAGLVVNDWCAFAGLDSTATELSVVEKLGIHIDGYIASAAHTTILNPNPQQPIEGRSADVVAAAHFGAEVALRLLKAGNKGSDIVKAVNQVANYFKCIPVEGSIVQQVRRYVLQGENFASLNPNDGFPDDDFMINTNEAYTINVLMSTGIGLVKESEFKPTIYQRNVNEVYNLKLKAARTVFKKITDTYNRLGIPECATHGLLRPYYVLLEHTGQAVVAQFKFTALVTSSGNATRITSSPQLPYVSSELSIPTDSDIAKLLACEVKSVKAKNI</sequence>
<dbReference type="GO" id="GO:0042256">
    <property type="term" value="P:cytosolic ribosome assembly"/>
    <property type="evidence" value="ECO:0007669"/>
    <property type="project" value="InterPro"/>
</dbReference>
<dbReference type="AlphaFoldDB" id="A0A9N9DXM7"/>
<proteinExistence type="inferred from homology"/>
<dbReference type="Pfam" id="PF01912">
    <property type="entry name" value="eIF-6"/>
    <property type="match status" value="1"/>
</dbReference>
<dbReference type="HAMAP" id="MF_00032">
    <property type="entry name" value="eIF_6"/>
    <property type="match status" value="1"/>
</dbReference>
<reference evidence="3" key="1">
    <citation type="submission" date="2021-06" db="EMBL/GenBank/DDBJ databases">
        <authorList>
            <person name="Kallberg Y."/>
            <person name="Tangrot J."/>
            <person name="Rosling A."/>
        </authorList>
    </citation>
    <scope>NUCLEOTIDE SEQUENCE</scope>
    <source>
        <strain evidence="3">IN212</strain>
    </source>
</reference>
<protein>
    <submittedName>
        <fullName evidence="3">4809_t:CDS:1</fullName>
    </submittedName>
</protein>
<name>A0A9N9DXM7_9GLOM</name>
<keyword evidence="1" id="KW-0396">Initiation factor</keyword>
<organism evidence="3 4">
    <name type="scientific">Racocetra fulgida</name>
    <dbReference type="NCBI Taxonomy" id="60492"/>
    <lineage>
        <taxon>Eukaryota</taxon>
        <taxon>Fungi</taxon>
        <taxon>Fungi incertae sedis</taxon>
        <taxon>Mucoromycota</taxon>
        <taxon>Glomeromycotina</taxon>
        <taxon>Glomeromycetes</taxon>
        <taxon>Diversisporales</taxon>
        <taxon>Gigasporaceae</taxon>
        <taxon>Racocetra</taxon>
    </lineage>
</organism>
<evidence type="ECO:0000313" key="4">
    <source>
        <dbReference type="Proteomes" id="UP000789396"/>
    </source>
</evidence>
<dbReference type="Proteomes" id="UP000789396">
    <property type="component" value="Unassembled WGS sequence"/>
</dbReference>
<comment type="caution">
    <text evidence="3">The sequence shown here is derived from an EMBL/GenBank/DDBJ whole genome shotgun (WGS) entry which is preliminary data.</text>
</comment>
<keyword evidence="4" id="KW-1185">Reference proteome</keyword>
<dbReference type="GO" id="GO:0003743">
    <property type="term" value="F:translation initiation factor activity"/>
    <property type="evidence" value="ECO:0007669"/>
    <property type="project" value="UniProtKB-KW"/>
</dbReference>
<dbReference type="InterPro" id="IPR002769">
    <property type="entry name" value="eIF6"/>
</dbReference>
<evidence type="ECO:0000256" key="1">
    <source>
        <dbReference type="ARBA" id="ARBA00022540"/>
    </source>
</evidence>
<dbReference type="Gene3D" id="3.75.10.10">
    <property type="entry name" value="L-arginine/glycine Amidinotransferase, Chain A"/>
    <property type="match status" value="1"/>
</dbReference>
<feature type="non-terminal residue" evidence="3">
    <location>
        <position position="1"/>
    </location>
</feature>
<accession>A0A9N9DXM7</accession>
<evidence type="ECO:0000313" key="3">
    <source>
        <dbReference type="EMBL" id="CAG8651026.1"/>
    </source>
</evidence>
<dbReference type="PANTHER" id="PTHR10784">
    <property type="entry name" value="TRANSLATION INITIATION FACTOR 6"/>
    <property type="match status" value="1"/>
</dbReference>
<dbReference type="NCBIfam" id="TIGR00323">
    <property type="entry name" value="eIF-6"/>
    <property type="match status" value="1"/>
</dbReference>
<dbReference type="OrthoDB" id="5876363at2759"/>
<dbReference type="Gene3D" id="1.10.10.10">
    <property type="entry name" value="Winged helix-like DNA-binding domain superfamily/Winged helix DNA-binding domain"/>
    <property type="match status" value="1"/>
</dbReference>
<dbReference type="InterPro" id="IPR036388">
    <property type="entry name" value="WH-like_DNA-bd_sf"/>
</dbReference>
<keyword evidence="2" id="KW-0648">Protein biosynthesis</keyword>
<dbReference type="SUPFAM" id="SSF55909">
    <property type="entry name" value="Pentein"/>
    <property type="match status" value="1"/>
</dbReference>
<dbReference type="InterPro" id="IPR036005">
    <property type="entry name" value="Creatinase/aminopeptidase-like"/>
</dbReference>
<gene>
    <name evidence="3" type="ORF">RFULGI_LOCUS8457</name>
</gene>
<dbReference type="EMBL" id="CAJVPZ010013689">
    <property type="protein sequence ID" value="CAG8651026.1"/>
    <property type="molecule type" value="Genomic_DNA"/>
</dbReference>
<dbReference type="Gene3D" id="3.90.230.10">
    <property type="entry name" value="Creatinase/methionine aminopeptidase superfamily"/>
    <property type="match status" value="1"/>
</dbReference>